<protein>
    <submittedName>
        <fullName evidence="2">Uncharacterized protein</fullName>
    </submittedName>
</protein>
<gene>
    <name evidence="2" type="ORF">KSP39_PZI005215</name>
</gene>
<keyword evidence="1" id="KW-0472">Membrane</keyword>
<dbReference type="PANTHER" id="PTHR34268:SF8">
    <property type="entry name" value="FAE DOMAIN-CONTAINING PROTEIN"/>
    <property type="match status" value="1"/>
</dbReference>
<keyword evidence="1" id="KW-0812">Transmembrane</keyword>
<dbReference type="AlphaFoldDB" id="A0AAP0BTH0"/>
<evidence type="ECO:0000313" key="2">
    <source>
        <dbReference type="EMBL" id="KAK8948447.1"/>
    </source>
</evidence>
<keyword evidence="1" id="KW-1133">Transmembrane helix</keyword>
<keyword evidence="3" id="KW-1185">Reference proteome</keyword>
<evidence type="ECO:0000313" key="3">
    <source>
        <dbReference type="Proteomes" id="UP001418222"/>
    </source>
</evidence>
<name>A0AAP0BTH0_9ASPA</name>
<proteinExistence type="predicted"/>
<evidence type="ECO:0000256" key="1">
    <source>
        <dbReference type="SAM" id="Phobius"/>
    </source>
</evidence>
<dbReference type="EMBL" id="JBBWWQ010000004">
    <property type="protein sequence ID" value="KAK8948447.1"/>
    <property type="molecule type" value="Genomic_DNA"/>
</dbReference>
<organism evidence="2 3">
    <name type="scientific">Platanthera zijinensis</name>
    <dbReference type="NCBI Taxonomy" id="2320716"/>
    <lineage>
        <taxon>Eukaryota</taxon>
        <taxon>Viridiplantae</taxon>
        <taxon>Streptophyta</taxon>
        <taxon>Embryophyta</taxon>
        <taxon>Tracheophyta</taxon>
        <taxon>Spermatophyta</taxon>
        <taxon>Magnoliopsida</taxon>
        <taxon>Liliopsida</taxon>
        <taxon>Asparagales</taxon>
        <taxon>Orchidaceae</taxon>
        <taxon>Orchidoideae</taxon>
        <taxon>Orchideae</taxon>
        <taxon>Orchidinae</taxon>
        <taxon>Platanthera</taxon>
    </lineage>
</organism>
<comment type="caution">
    <text evidence="2">The sequence shown here is derived from an EMBL/GenBank/DDBJ whole genome shotgun (WGS) entry which is preliminary data.</text>
</comment>
<feature type="transmembrane region" description="Helical" evidence="1">
    <location>
        <begin position="13"/>
        <end position="31"/>
    </location>
</feature>
<sequence length="115" mass="12117">MDELSFLSSSPEFLIKVALFAAVQLLVYLILSKSSAVFSPAGDKSGGSRPLPLPRSLSILHMISEVSNISASGELSSSPSSSSSACAAEISAALFAYDFTQGLSIYQWDYSLMAV</sequence>
<accession>A0AAP0BTH0</accession>
<reference evidence="2 3" key="1">
    <citation type="journal article" date="2022" name="Nat. Plants">
        <title>Genomes of leafy and leafless Platanthera orchids illuminate the evolution of mycoheterotrophy.</title>
        <authorList>
            <person name="Li M.H."/>
            <person name="Liu K.W."/>
            <person name="Li Z."/>
            <person name="Lu H.C."/>
            <person name="Ye Q.L."/>
            <person name="Zhang D."/>
            <person name="Wang J.Y."/>
            <person name="Li Y.F."/>
            <person name="Zhong Z.M."/>
            <person name="Liu X."/>
            <person name="Yu X."/>
            <person name="Liu D.K."/>
            <person name="Tu X.D."/>
            <person name="Liu B."/>
            <person name="Hao Y."/>
            <person name="Liao X.Y."/>
            <person name="Jiang Y.T."/>
            <person name="Sun W.H."/>
            <person name="Chen J."/>
            <person name="Chen Y.Q."/>
            <person name="Ai Y."/>
            <person name="Zhai J.W."/>
            <person name="Wu S.S."/>
            <person name="Zhou Z."/>
            <person name="Hsiao Y.Y."/>
            <person name="Wu W.L."/>
            <person name="Chen Y.Y."/>
            <person name="Lin Y.F."/>
            <person name="Hsu J.L."/>
            <person name="Li C.Y."/>
            <person name="Wang Z.W."/>
            <person name="Zhao X."/>
            <person name="Zhong W.Y."/>
            <person name="Ma X.K."/>
            <person name="Ma L."/>
            <person name="Huang J."/>
            <person name="Chen G.Z."/>
            <person name="Huang M.Z."/>
            <person name="Huang L."/>
            <person name="Peng D.H."/>
            <person name="Luo Y.B."/>
            <person name="Zou S.Q."/>
            <person name="Chen S.P."/>
            <person name="Lan S."/>
            <person name="Tsai W.C."/>
            <person name="Van de Peer Y."/>
            <person name="Liu Z.J."/>
        </authorList>
    </citation>
    <scope>NUCLEOTIDE SEQUENCE [LARGE SCALE GENOMIC DNA]</scope>
    <source>
        <strain evidence="2">Lor287</strain>
    </source>
</reference>
<dbReference type="Proteomes" id="UP001418222">
    <property type="component" value="Unassembled WGS sequence"/>
</dbReference>
<dbReference type="PANTHER" id="PTHR34268">
    <property type="entry name" value="OS01G0321850 PROTEIN"/>
    <property type="match status" value="1"/>
</dbReference>